<dbReference type="GeneID" id="36550864"/>
<evidence type="ECO:0000256" key="1">
    <source>
        <dbReference type="SAM" id="MobiDB-lite"/>
    </source>
</evidence>
<dbReference type="EMBL" id="MSFO01000008">
    <property type="protein sequence ID" value="PLB45201.1"/>
    <property type="molecule type" value="Genomic_DNA"/>
</dbReference>
<dbReference type="VEuPathDB" id="FungiDB:P170DRAFT_275167"/>
<evidence type="ECO:0000259" key="2">
    <source>
        <dbReference type="PROSITE" id="PS50181"/>
    </source>
</evidence>
<name>A0A2I2FX36_9EURO</name>
<organism evidence="3 4">
    <name type="scientific">Aspergillus steynii IBT 23096</name>
    <dbReference type="NCBI Taxonomy" id="1392250"/>
    <lineage>
        <taxon>Eukaryota</taxon>
        <taxon>Fungi</taxon>
        <taxon>Dikarya</taxon>
        <taxon>Ascomycota</taxon>
        <taxon>Pezizomycotina</taxon>
        <taxon>Eurotiomycetes</taxon>
        <taxon>Eurotiomycetidae</taxon>
        <taxon>Eurotiales</taxon>
        <taxon>Aspergillaceae</taxon>
        <taxon>Aspergillus</taxon>
        <taxon>Aspergillus subgen. Circumdati</taxon>
    </lineage>
</organism>
<dbReference type="OrthoDB" id="5425556at2759"/>
<accession>A0A2I2FX36</accession>
<feature type="region of interest" description="Disordered" evidence="1">
    <location>
        <begin position="104"/>
        <end position="136"/>
    </location>
</feature>
<dbReference type="SUPFAM" id="SSF81383">
    <property type="entry name" value="F-box domain"/>
    <property type="match status" value="1"/>
</dbReference>
<dbReference type="PROSITE" id="PS50181">
    <property type="entry name" value="FBOX"/>
    <property type="match status" value="1"/>
</dbReference>
<gene>
    <name evidence="3" type="ORF">P170DRAFT_275167</name>
</gene>
<dbReference type="Proteomes" id="UP000234275">
    <property type="component" value="Unassembled WGS sequence"/>
</dbReference>
<sequence length="373" mass="42250">MCDRINRLPLEIIIHILSYLPYSSLLAFGETCRFNYQSHIMSLRYLRLGVFEKRAHSTIACLQAGWAAPGQIASCFDDDDENDDDDDNSSEYTVAVIHPKFKRIRRDGPSRDDPGPGDSSRRIAVPRGKTRSRTQEEMIRAQNKIFSLIVNRYGPTLIKLEFMAYGLDARGARTLGGKCRHSLRHLALRFEHRHIRDGEMNPSLWLQPAPASSVWNLLIGEGRYKDFGISSLESLILERSGVSPSQLTMLVKNNPRLRVMKLRTCRGAHPEFLNWLGGIHTDPVEPGSGSHEDLAPGRKLTVFWLENCHELLTQPIDESVELPAETSCRFPSASKSLLLRMIPSYYKANGFPVHSVLLICFFERPLSAVFVLY</sequence>
<protein>
    <recommendedName>
        <fullName evidence="2">F-box domain-containing protein</fullName>
    </recommendedName>
</protein>
<dbReference type="Pfam" id="PF12937">
    <property type="entry name" value="F-box-like"/>
    <property type="match status" value="1"/>
</dbReference>
<proteinExistence type="predicted"/>
<dbReference type="InterPro" id="IPR001810">
    <property type="entry name" value="F-box_dom"/>
</dbReference>
<dbReference type="RefSeq" id="XP_024700503.1">
    <property type="nucleotide sequence ID" value="XM_024843165.1"/>
</dbReference>
<dbReference type="Gene3D" id="1.20.1280.50">
    <property type="match status" value="1"/>
</dbReference>
<dbReference type="InterPro" id="IPR036047">
    <property type="entry name" value="F-box-like_dom_sf"/>
</dbReference>
<comment type="caution">
    <text evidence="3">The sequence shown here is derived from an EMBL/GenBank/DDBJ whole genome shotgun (WGS) entry which is preliminary data.</text>
</comment>
<dbReference type="AlphaFoldDB" id="A0A2I2FX36"/>
<evidence type="ECO:0000313" key="4">
    <source>
        <dbReference type="Proteomes" id="UP000234275"/>
    </source>
</evidence>
<feature type="domain" description="F-box" evidence="2">
    <location>
        <begin position="2"/>
        <end position="33"/>
    </location>
</feature>
<evidence type="ECO:0000313" key="3">
    <source>
        <dbReference type="EMBL" id="PLB45201.1"/>
    </source>
</evidence>
<keyword evidence="4" id="KW-1185">Reference proteome</keyword>
<reference evidence="3 4" key="1">
    <citation type="submission" date="2016-12" db="EMBL/GenBank/DDBJ databases">
        <title>The genomes of Aspergillus section Nigri reveals drivers in fungal speciation.</title>
        <authorList>
            <consortium name="DOE Joint Genome Institute"/>
            <person name="Vesth T.C."/>
            <person name="Nybo J."/>
            <person name="Theobald S."/>
            <person name="Brandl J."/>
            <person name="Frisvad J.C."/>
            <person name="Nielsen K.F."/>
            <person name="Lyhne E.K."/>
            <person name="Kogle M.E."/>
            <person name="Kuo A."/>
            <person name="Riley R."/>
            <person name="Clum A."/>
            <person name="Nolan M."/>
            <person name="Lipzen A."/>
            <person name="Salamov A."/>
            <person name="Henrissat B."/>
            <person name="Wiebenga A."/>
            <person name="De Vries R.P."/>
            <person name="Grigoriev I.V."/>
            <person name="Mortensen U.H."/>
            <person name="Andersen M.R."/>
            <person name="Baker S.E."/>
        </authorList>
    </citation>
    <scope>NUCLEOTIDE SEQUENCE [LARGE SCALE GENOMIC DNA]</scope>
    <source>
        <strain evidence="3 4">IBT 23096</strain>
    </source>
</reference>